<feature type="non-terminal residue" evidence="2">
    <location>
        <position position="469"/>
    </location>
</feature>
<dbReference type="GO" id="GO:0005524">
    <property type="term" value="F:ATP binding"/>
    <property type="evidence" value="ECO:0007669"/>
    <property type="project" value="InterPro"/>
</dbReference>
<reference evidence="2" key="1">
    <citation type="submission" date="2013-08" db="EMBL/GenBank/DDBJ databases">
        <authorList>
            <person name="Mendez C."/>
            <person name="Richter M."/>
            <person name="Ferrer M."/>
            <person name="Sanchez J."/>
        </authorList>
    </citation>
    <scope>NUCLEOTIDE SEQUENCE</scope>
</reference>
<gene>
    <name evidence="2" type="ORF">B1A_03412</name>
</gene>
<feature type="domain" description="Protein kinase" evidence="1">
    <location>
        <begin position="121"/>
        <end position="384"/>
    </location>
</feature>
<proteinExistence type="predicted"/>
<keyword evidence="2" id="KW-0723">Serine/threonine-protein kinase</keyword>
<evidence type="ECO:0000313" key="2">
    <source>
        <dbReference type="EMBL" id="EQD76299.1"/>
    </source>
</evidence>
<comment type="caution">
    <text evidence="2">The sequence shown here is derived from an EMBL/GenBank/DDBJ whole genome shotgun (WGS) entry which is preliminary data.</text>
</comment>
<dbReference type="InterPro" id="IPR011009">
    <property type="entry name" value="Kinase-like_dom_sf"/>
</dbReference>
<dbReference type="Gene3D" id="1.10.510.10">
    <property type="entry name" value="Transferase(Phosphotransferase) domain 1"/>
    <property type="match status" value="1"/>
</dbReference>
<name>T1D446_9ZZZZ</name>
<dbReference type="InterPro" id="IPR045269">
    <property type="entry name" value="Atg1-like"/>
</dbReference>
<dbReference type="Pfam" id="PF00069">
    <property type="entry name" value="Pkinase"/>
    <property type="match status" value="1"/>
</dbReference>
<dbReference type="SUPFAM" id="SSF56112">
    <property type="entry name" value="Protein kinase-like (PK-like)"/>
    <property type="match status" value="1"/>
</dbReference>
<dbReference type="Gene3D" id="3.30.200.20">
    <property type="entry name" value="Phosphorylase Kinase, domain 1"/>
    <property type="match status" value="1"/>
</dbReference>
<accession>T1D446</accession>
<protein>
    <submittedName>
        <fullName evidence="2">Serine/threonine protein kinase with PASTA sensor(S)</fullName>
    </submittedName>
</protein>
<reference evidence="2" key="2">
    <citation type="journal article" date="2014" name="ISME J.">
        <title>Microbial stratification in low pH oxic and suboxic macroscopic growths along an acid mine drainage.</title>
        <authorList>
            <person name="Mendez-Garcia C."/>
            <person name="Mesa V."/>
            <person name="Sprenger R.R."/>
            <person name="Richter M."/>
            <person name="Diez M.S."/>
            <person name="Solano J."/>
            <person name="Bargiela R."/>
            <person name="Golyshina O.V."/>
            <person name="Manteca A."/>
            <person name="Ramos J.L."/>
            <person name="Gallego J.R."/>
            <person name="Llorente I."/>
            <person name="Martins Dos Santos V.A."/>
            <person name="Jensen O.N."/>
            <person name="Pelaez A.I."/>
            <person name="Sanchez J."/>
            <person name="Ferrer M."/>
        </authorList>
    </citation>
    <scope>NUCLEOTIDE SEQUENCE</scope>
</reference>
<dbReference type="CDD" id="cd14014">
    <property type="entry name" value="STKc_PknB_like"/>
    <property type="match status" value="1"/>
</dbReference>
<dbReference type="PROSITE" id="PS50011">
    <property type="entry name" value="PROTEIN_KINASE_DOM"/>
    <property type="match status" value="1"/>
</dbReference>
<dbReference type="EMBL" id="AUZX01002508">
    <property type="protein sequence ID" value="EQD76299.1"/>
    <property type="molecule type" value="Genomic_DNA"/>
</dbReference>
<keyword evidence="2" id="KW-0808">Transferase</keyword>
<dbReference type="PROSITE" id="PS00107">
    <property type="entry name" value="PROTEIN_KINASE_ATP"/>
    <property type="match status" value="1"/>
</dbReference>
<dbReference type="GO" id="GO:0004674">
    <property type="term" value="F:protein serine/threonine kinase activity"/>
    <property type="evidence" value="ECO:0007669"/>
    <property type="project" value="UniProtKB-KW"/>
</dbReference>
<dbReference type="GO" id="GO:0005737">
    <property type="term" value="C:cytoplasm"/>
    <property type="evidence" value="ECO:0007669"/>
    <property type="project" value="TreeGrafter"/>
</dbReference>
<dbReference type="InterPro" id="IPR017441">
    <property type="entry name" value="Protein_kinase_ATP_BS"/>
</dbReference>
<keyword evidence="2" id="KW-0418">Kinase</keyword>
<evidence type="ECO:0000259" key="1">
    <source>
        <dbReference type="PROSITE" id="PS50011"/>
    </source>
</evidence>
<dbReference type="PANTHER" id="PTHR24348">
    <property type="entry name" value="SERINE/THREONINE-PROTEIN KINASE UNC-51-RELATED"/>
    <property type="match status" value="1"/>
</dbReference>
<dbReference type="InterPro" id="IPR000719">
    <property type="entry name" value="Prot_kinase_dom"/>
</dbReference>
<dbReference type="GO" id="GO:0010506">
    <property type="term" value="P:regulation of autophagy"/>
    <property type="evidence" value="ECO:0007669"/>
    <property type="project" value="InterPro"/>
</dbReference>
<sequence>MDLANVEVDLTQLADSFSIQSPKILLGYLKAGEMKEIHIKVVPTGKGYVQSKITITNGRMIQDITLEAKIKVTKVSKSTYEEKKEEIIPEKKAPKRKKLKEENVSEPSDIDKFPEVLYEKYSNPVFIGAGGFAKVYKVKRKTDGVEVAVKIPRISDSLTGESFIREVNAWFELSHPNIVELYRSNVFPMAYIEMEYMPLGGLDQIELPLSLSTIINMGIQILSGLEFAHSKSRIHSDLKPSNILLGEGGIVKIGDWGLSRIGAGTGISSTFAGAFTPAYAAPEEISPKEFGNIDMRTDLYQVGVILYELATGTPQFQGTSFYELSNMILNEEPAPFSDDVKENIAVEQIILKAIKKRKEERFQSASEFISALKEISLSGSHPTPDGKTKESGVSKTRFRQSICEKNLQLLERDIESRDMNKIINSLNAIITCVAKNKLLVEQVTEIIDNFSALVAFSPKIDDDRYKMLN</sequence>
<organism evidence="2">
    <name type="scientific">mine drainage metagenome</name>
    <dbReference type="NCBI Taxonomy" id="410659"/>
    <lineage>
        <taxon>unclassified sequences</taxon>
        <taxon>metagenomes</taxon>
        <taxon>ecological metagenomes</taxon>
    </lineage>
</organism>
<dbReference type="AlphaFoldDB" id="T1D446"/>
<dbReference type="SMART" id="SM00220">
    <property type="entry name" value="S_TKc"/>
    <property type="match status" value="1"/>
</dbReference>